<dbReference type="Proteomes" id="UP000037267">
    <property type="component" value="Unassembled WGS sequence"/>
</dbReference>
<dbReference type="Gene3D" id="2.160.10.10">
    <property type="entry name" value="Hexapeptide repeat proteins"/>
    <property type="match status" value="2"/>
</dbReference>
<accession>A0A0L0WDU4</accession>
<dbReference type="PATRIC" id="fig|1503.3.peg.1592"/>
<dbReference type="OrthoDB" id="9801697at2"/>
<dbReference type="GO" id="GO:0009001">
    <property type="term" value="F:serine O-acetyltransferase activity"/>
    <property type="evidence" value="ECO:0007669"/>
    <property type="project" value="UniProtKB-EC"/>
</dbReference>
<keyword evidence="2" id="KW-1185">Reference proteome</keyword>
<dbReference type="PANTHER" id="PTHR43300">
    <property type="entry name" value="ACETYLTRANSFERASE"/>
    <property type="match status" value="1"/>
</dbReference>
<dbReference type="Pfam" id="PF00132">
    <property type="entry name" value="Hexapep"/>
    <property type="match status" value="2"/>
</dbReference>
<sequence length="247" mass="26695">MNKVSSKAHIMSNVKIGYYTVIEENVQIGKNSTVGNNVTIYRGTIIGENVRIDDNTVIGKQPMRAVTSAISDGKEQIPANIGDGSIIGTSSIIYAGCNIGRDCLIADLSTVRENVTIGDKTIIGRGVAIENYCEIGSYCKLETNAYITSYSKLEDYVFIAPGVVTSNDNFAGRTKERFKHFKGVTIKRGGRIGAQVTILPGKTIEEDGFVGAGSVVTKNVPKEKIMIGNPIREISNVSEEQLLKNNI</sequence>
<keyword evidence="1" id="KW-0012">Acyltransferase</keyword>
<gene>
    <name evidence="1" type="ORF">CLPU_2c00950</name>
</gene>
<dbReference type="SUPFAM" id="SSF51161">
    <property type="entry name" value="Trimeric LpxA-like enzymes"/>
    <property type="match status" value="1"/>
</dbReference>
<evidence type="ECO:0000313" key="2">
    <source>
        <dbReference type="Proteomes" id="UP000037267"/>
    </source>
</evidence>
<protein>
    <submittedName>
        <fullName evidence="1">Acyl-(Acyl-carrier-protein)-UDP-N-acetylglucosamine acyltransferase</fullName>
        <ecNumber evidence="1">2.3.1.30</ecNumber>
    </submittedName>
</protein>
<dbReference type="EC" id="2.3.1.30" evidence="1"/>
<evidence type="ECO:0000313" key="1">
    <source>
        <dbReference type="EMBL" id="KNF09644.1"/>
    </source>
</evidence>
<organism evidence="1 2">
    <name type="scientific">Gottschalkia purinilytica</name>
    <name type="common">Clostridium purinilyticum</name>
    <dbReference type="NCBI Taxonomy" id="1503"/>
    <lineage>
        <taxon>Bacteria</taxon>
        <taxon>Bacillati</taxon>
        <taxon>Bacillota</taxon>
        <taxon>Tissierellia</taxon>
        <taxon>Tissierellales</taxon>
        <taxon>Gottschalkiaceae</taxon>
        <taxon>Gottschalkia</taxon>
    </lineage>
</organism>
<keyword evidence="1" id="KW-0808">Transferase</keyword>
<name>A0A0L0WDU4_GOTPU</name>
<reference evidence="2" key="1">
    <citation type="submission" date="2015-07" db="EMBL/GenBank/DDBJ databases">
        <title>Draft genome sequence of the purine-degrading Gottschalkia purinilyticum DSM 1384 (formerly Clostridium purinilyticum).</title>
        <authorList>
            <person name="Poehlein A."/>
            <person name="Schiel-Bengelsdorf B."/>
            <person name="Bengelsdorf F.R."/>
            <person name="Daniel R."/>
            <person name="Duerre P."/>
        </authorList>
    </citation>
    <scope>NUCLEOTIDE SEQUENCE [LARGE SCALE GENOMIC DNA]</scope>
    <source>
        <strain evidence="2">DSM 1384</strain>
    </source>
</reference>
<dbReference type="InterPro" id="IPR001451">
    <property type="entry name" value="Hexapep"/>
</dbReference>
<comment type="caution">
    <text evidence="1">The sequence shown here is derived from an EMBL/GenBank/DDBJ whole genome shotgun (WGS) entry which is preliminary data.</text>
</comment>
<dbReference type="PANTHER" id="PTHR43300:SF4">
    <property type="entry name" value="ACYL-[ACYL-CARRIER-PROTEIN]--UDP-N-ACETYLGLUCOSAMINE O-ACYLTRANSFERASE"/>
    <property type="match status" value="1"/>
</dbReference>
<dbReference type="STRING" id="1503.CLPU_2c00950"/>
<dbReference type="InterPro" id="IPR011004">
    <property type="entry name" value="Trimer_LpxA-like_sf"/>
</dbReference>
<dbReference type="AlphaFoldDB" id="A0A0L0WDU4"/>
<dbReference type="InterPro" id="IPR050179">
    <property type="entry name" value="Trans_hexapeptide_repeat"/>
</dbReference>
<dbReference type="CDD" id="cd03358">
    <property type="entry name" value="LbH_WxcM_N_like"/>
    <property type="match status" value="1"/>
</dbReference>
<dbReference type="EMBL" id="LGSS01000002">
    <property type="protein sequence ID" value="KNF09644.1"/>
    <property type="molecule type" value="Genomic_DNA"/>
</dbReference>
<dbReference type="RefSeq" id="WP_050354039.1">
    <property type="nucleotide sequence ID" value="NZ_LGSS01000002.1"/>
</dbReference>
<proteinExistence type="predicted"/>